<dbReference type="Proteomes" id="UP001362999">
    <property type="component" value="Unassembled WGS sequence"/>
</dbReference>
<accession>A0AAW0A5C7</accession>
<protein>
    <submittedName>
        <fullName evidence="1">Uncharacterized protein</fullName>
    </submittedName>
</protein>
<evidence type="ECO:0000313" key="1">
    <source>
        <dbReference type="EMBL" id="KAK7001265.1"/>
    </source>
</evidence>
<dbReference type="EMBL" id="JAWWNJ010000083">
    <property type="protein sequence ID" value="KAK7001265.1"/>
    <property type="molecule type" value="Genomic_DNA"/>
</dbReference>
<name>A0AAW0A5C7_9AGAR</name>
<dbReference type="AlphaFoldDB" id="A0AAW0A5C7"/>
<keyword evidence="2" id="KW-1185">Reference proteome</keyword>
<comment type="caution">
    <text evidence="1">The sequence shown here is derived from an EMBL/GenBank/DDBJ whole genome shotgun (WGS) entry which is preliminary data.</text>
</comment>
<reference evidence="1 2" key="1">
    <citation type="journal article" date="2024" name="J Genomics">
        <title>Draft genome sequencing and assembly of Favolaschia claudopus CIRM-BRFM 2984 isolated from oak limbs.</title>
        <authorList>
            <person name="Navarro D."/>
            <person name="Drula E."/>
            <person name="Chaduli D."/>
            <person name="Cazenave R."/>
            <person name="Ahrendt S."/>
            <person name="Wang J."/>
            <person name="Lipzen A."/>
            <person name="Daum C."/>
            <person name="Barry K."/>
            <person name="Grigoriev I.V."/>
            <person name="Favel A."/>
            <person name="Rosso M.N."/>
            <person name="Martin F."/>
        </authorList>
    </citation>
    <scope>NUCLEOTIDE SEQUENCE [LARGE SCALE GENOMIC DNA]</scope>
    <source>
        <strain evidence="1 2">CIRM-BRFM 2984</strain>
    </source>
</reference>
<organism evidence="1 2">
    <name type="scientific">Favolaschia claudopus</name>
    <dbReference type="NCBI Taxonomy" id="2862362"/>
    <lineage>
        <taxon>Eukaryota</taxon>
        <taxon>Fungi</taxon>
        <taxon>Dikarya</taxon>
        <taxon>Basidiomycota</taxon>
        <taxon>Agaricomycotina</taxon>
        <taxon>Agaricomycetes</taxon>
        <taxon>Agaricomycetidae</taxon>
        <taxon>Agaricales</taxon>
        <taxon>Marasmiineae</taxon>
        <taxon>Mycenaceae</taxon>
        <taxon>Favolaschia</taxon>
    </lineage>
</organism>
<proteinExistence type="predicted"/>
<gene>
    <name evidence="1" type="ORF">R3P38DRAFT_3216794</name>
</gene>
<sequence>MLAETSNRHINSFPPASSVFYSVNAHMYSLFTCWISIWCLCEYWDYSWPTYLRGRNGRIVSHIQILRNMCKGEPEYHLVAGGEELFGGPVKLESPDTPHNLLSIEDHDDDLSFPDNSPPELLHAERLETLGRPSPRTGLAPNLSFCYSENSMDAPRQWVKTAVFCCALAPSCQWICSAISSANWKRWHGPHDFPPSPAPGLSYSPSSPLLSLSDIYSPPHTFPNLTGPYSYAPNQKALPAVGYTAFAHQQHASNPVPLRYPNRTASITLLAEGMTAFTINFDKLSAPVSLPSRTPPLNLHIRLSIPAVDHSRAQPNL</sequence>
<evidence type="ECO:0000313" key="2">
    <source>
        <dbReference type="Proteomes" id="UP001362999"/>
    </source>
</evidence>